<reference evidence="1" key="1">
    <citation type="submission" date="2018-07" db="EMBL/GenBank/DDBJ databases">
        <authorList>
            <person name="Somerville V."/>
        </authorList>
    </citation>
    <scope>NUCLEOTIDE SEQUENCE</scope>
    <source>
        <strain evidence="1">NWC_2_2</strain>
    </source>
</reference>
<dbReference type="RefSeq" id="WP_003612584.1">
    <property type="nucleotide sequence ID" value="NZ_BJLO01000138.1"/>
</dbReference>
<accession>A0A061C632</accession>
<dbReference type="OrthoDB" id="2326573at2"/>
<name>A0A061C632_LACDL</name>
<gene>
    <name evidence="1" type="ORF">DQL93_07380</name>
</gene>
<dbReference type="EMBL" id="CP031023">
    <property type="protein sequence ID" value="AZA16329.1"/>
    <property type="molecule type" value="Genomic_DNA"/>
</dbReference>
<sequence length="125" mass="14696">MNEDNGSRYIQPHDSLEAMELIQKLFNQYRRAPLTPELLAYHQNLIERLEGDIHQAAEAEGQAKRVQELDRMIKLMKDWTAIRLSGRPFNAKMRHFRFLPEGGQVKFKRHPHKIKASSSHRASRH</sequence>
<protein>
    <submittedName>
        <fullName evidence="1">Uncharacterized protein</fullName>
    </submittedName>
</protein>
<proteinExistence type="predicted"/>
<dbReference type="AlphaFoldDB" id="A0A061C632"/>
<organism evidence="1">
    <name type="scientific">Lactobacillus delbrueckii subsp. lactis</name>
    <dbReference type="NCBI Taxonomy" id="29397"/>
    <lineage>
        <taxon>Bacteria</taxon>
        <taxon>Bacillati</taxon>
        <taxon>Bacillota</taxon>
        <taxon>Bacilli</taxon>
        <taxon>Lactobacillales</taxon>
        <taxon>Lactobacillaceae</taxon>
        <taxon>Lactobacillus</taxon>
    </lineage>
</organism>
<evidence type="ECO:0000313" key="1">
    <source>
        <dbReference type="EMBL" id="AZA16329.1"/>
    </source>
</evidence>